<proteinExistence type="predicted"/>
<comment type="caution">
    <text evidence="2">The sequence shown here is derived from an EMBL/GenBank/DDBJ whole genome shotgun (WGS) entry which is preliminary data.</text>
</comment>
<sequence length="232" mass="25935">MKPHIKIDIVSDVVCPWCYIGKRRLEKAVDQLKDDYTFEISYLPFQLSPDTPLEGENMKERLSAKFGGEERFYELTNQVSNVAAGEGLEFDLLNQQISPNTHGLHRLVWFAQQKGKQLALVEAFFKAYFENRVNLANVENVVAVAQSVGLDAEEVRQFIASEKGSEEVDQLLYQNRLMGVSGVPYYIINDKYAVSGAQPTDLFLQALPDIAVKAPIQAPTQGEACDLETGVC</sequence>
<dbReference type="PANTHER" id="PTHR13887:SF41">
    <property type="entry name" value="THIOREDOXIN SUPERFAMILY PROTEIN"/>
    <property type="match status" value="1"/>
</dbReference>
<dbReference type="Gene3D" id="3.40.30.10">
    <property type="entry name" value="Glutaredoxin"/>
    <property type="match status" value="1"/>
</dbReference>
<evidence type="ECO:0000313" key="2">
    <source>
        <dbReference type="EMBL" id="MBB3836761.1"/>
    </source>
</evidence>
<dbReference type="Pfam" id="PF01323">
    <property type="entry name" value="DSBA"/>
    <property type="match status" value="1"/>
</dbReference>
<keyword evidence="3" id="KW-1185">Reference proteome</keyword>
<dbReference type="PANTHER" id="PTHR13887">
    <property type="entry name" value="GLUTATHIONE S-TRANSFERASE KAPPA"/>
    <property type="match status" value="1"/>
</dbReference>
<feature type="domain" description="DSBA-like thioredoxin" evidence="1">
    <location>
        <begin position="7"/>
        <end position="207"/>
    </location>
</feature>
<protein>
    <submittedName>
        <fullName evidence="2">Putative DsbA family dithiol-disulfide isomerase</fullName>
    </submittedName>
</protein>
<reference evidence="2 3" key="1">
    <citation type="submission" date="2020-08" db="EMBL/GenBank/DDBJ databases">
        <title>Genomic Encyclopedia of Type Strains, Phase IV (KMG-IV): sequencing the most valuable type-strain genomes for metagenomic binning, comparative biology and taxonomic classification.</title>
        <authorList>
            <person name="Goeker M."/>
        </authorList>
    </citation>
    <scope>NUCLEOTIDE SEQUENCE [LARGE SCALE GENOMIC DNA]</scope>
    <source>
        <strain evidence="2 3">DSM 17976</strain>
    </source>
</reference>
<keyword evidence="2" id="KW-0413">Isomerase</keyword>
<dbReference type="GO" id="GO:0016491">
    <property type="term" value="F:oxidoreductase activity"/>
    <property type="evidence" value="ECO:0007669"/>
    <property type="project" value="InterPro"/>
</dbReference>
<evidence type="ECO:0000313" key="3">
    <source>
        <dbReference type="Proteomes" id="UP000541352"/>
    </source>
</evidence>
<dbReference type="Proteomes" id="UP000541352">
    <property type="component" value="Unassembled WGS sequence"/>
</dbReference>
<organism evidence="2 3">
    <name type="scientific">Runella defluvii</name>
    <dbReference type="NCBI Taxonomy" id="370973"/>
    <lineage>
        <taxon>Bacteria</taxon>
        <taxon>Pseudomonadati</taxon>
        <taxon>Bacteroidota</taxon>
        <taxon>Cytophagia</taxon>
        <taxon>Cytophagales</taxon>
        <taxon>Spirosomataceae</taxon>
        <taxon>Runella</taxon>
    </lineage>
</organism>
<dbReference type="RefSeq" id="WP_183971531.1">
    <property type="nucleotide sequence ID" value="NZ_JACIBY010000001.1"/>
</dbReference>
<dbReference type="InterPro" id="IPR001853">
    <property type="entry name" value="DSBA-like_thioredoxin_dom"/>
</dbReference>
<dbReference type="GO" id="GO:0016853">
    <property type="term" value="F:isomerase activity"/>
    <property type="evidence" value="ECO:0007669"/>
    <property type="project" value="UniProtKB-KW"/>
</dbReference>
<dbReference type="InterPro" id="IPR036249">
    <property type="entry name" value="Thioredoxin-like_sf"/>
</dbReference>
<gene>
    <name evidence="2" type="ORF">FHS57_000743</name>
</gene>
<dbReference type="AlphaFoldDB" id="A0A7W6ENX0"/>
<accession>A0A7W6ENX0</accession>
<dbReference type="EMBL" id="JACIBY010000001">
    <property type="protein sequence ID" value="MBB3836761.1"/>
    <property type="molecule type" value="Genomic_DNA"/>
</dbReference>
<name>A0A7W6ENX0_9BACT</name>
<dbReference type="SUPFAM" id="SSF52833">
    <property type="entry name" value="Thioredoxin-like"/>
    <property type="match status" value="1"/>
</dbReference>
<evidence type="ECO:0000259" key="1">
    <source>
        <dbReference type="Pfam" id="PF01323"/>
    </source>
</evidence>
<dbReference type="CDD" id="cd03024">
    <property type="entry name" value="DsbA_FrnE"/>
    <property type="match status" value="1"/>
</dbReference>